<evidence type="ECO:0000256" key="11">
    <source>
        <dbReference type="RuleBase" id="RU003781"/>
    </source>
</evidence>
<feature type="binding site" evidence="10">
    <location>
        <begin position="160"/>
        <end position="163"/>
    </location>
    <ligand>
        <name>substrate</name>
    </ligand>
</feature>
<evidence type="ECO:0000256" key="8">
    <source>
        <dbReference type="ARBA" id="ARBA00051875"/>
    </source>
</evidence>
<dbReference type="EC" id="3.6.1.66" evidence="10"/>
<accession>A0A842HEY1</accession>
<dbReference type="GO" id="GO:0035870">
    <property type="term" value="F:dITP diphosphatase activity"/>
    <property type="evidence" value="ECO:0007669"/>
    <property type="project" value="UniProtKB-UniRule"/>
</dbReference>
<comment type="similarity">
    <text evidence="1 10 11">Belongs to the HAM1 NTPase family.</text>
</comment>
<dbReference type="Proteomes" id="UP000546464">
    <property type="component" value="Unassembled WGS sequence"/>
</dbReference>
<evidence type="ECO:0000256" key="3">
    <source>
        <dbReference type="ARBA" id="ARBA00022723"/>
    </source>
</evidence>
<dbReference type="GO" id="GO:0017111">
    <property type="term" value="F:ribonucleoside triphosphate phosphatase activity"/>
    <property type="evidence" value="ECO:0007669"/>
    <property type="project" value="InterPro"/>
</dbReference>
<name>A0A842HEY1_9BACT</name>
<evidence type="ECO:0000256" key="2">
    <source>
        <dbReference type="ARBA" id="ARBA00011738"/>
    </source>
</evidence>
<dbReference type="GO" id="GO:0000166">
    <property type="term" value="F:nucleotide binding"/>
    <property type="evidence" value="ECO:0007669"/>
    <property type="project" value="UniProtKB-KW"/>
</dbReference>
<comment type="caution">
    <text evidence="12">The sequence shown here is derived from an EMBL/GenBank/DDBJ whole genome shotgun (WGS) entry which is preliminary data.</text>
</comment>
<dbReference type="GO" id="GO:0009146">
    <property type="term" value="P:purine nucleoside triphosphate catabolic process"/>
    <property type="evidence" value="ECO:0007669"/>
    <property type="project" value="UniProtKB-UniRule"/>
</dbReference>
<feature type="binding site" evidence="10">
    <location>
        <position position="46"/>
    </location>
    <ligand>
        <name>Mg(2+)</name>
        <dbReference type="ChEBI" id="CHEBI:18420"/>
    </ligand>
</feature>
<dbReference type="GO" id="GO:0036220">
    <property type="term" value="F:ITP diphosphatase activity"/>
    <property type="evidence" value="ECO:0007669"/>
    <property type="project" value="UniProtKB-UniRule"/>
</dbReference>
<dbReference type="Pfam" id="PF01725">
    <property type="entry name" value="Ham1p_like"/>
    <property type="match status" value="1"/>
</dbReference>
<keyword evidence="6 10" id="KW-0460">Magnesium</keyword>
<sequence length="205" mass="21858">MSKKFTVYLATSNAHKVEEIAAMLAEADVPVVLESAAALGGMPDVDESGSTFVANARLKAAALAPKLPGDAWVLADDSGLAVDILGGAPGVRSARYAGTGSTSDENNHRLMDELAMVPRDRRTARFVCCFVLMDHAGKETVFNGTCEGRIVIRPRGHAGFGYDPLFAPEGYDQTLAELGSDVKNHISHRAKAVQALIEWFRANGE</sequence>
<dbReference type="RefSeq" id="WP_185675579.1">
    <property type="nucleotide sequence ID" value="NZ_JACHVB010000025.1"/>
</dbReference>
<reference evidence="12 13" key="1">
    <citation type="submission" date="2020-07" db="EMBL/GenBank/DDBJ databases">
        <authorList>
            <person name="Feng X."/>
        </authorList>
    </citation>
    <scope>NUCLEOTIDE SEQUENCE [LARGE SCALE GENOMIC DNA]</scope>
    <source>
        <strain evidence="12 13">JCM31066</strain>
    </source>
</reference>
<protein>
    <recommendedName>
        <fullName evidence="10">dITP/XTP pyrophosphatase</fullName>
        <ecNumber evidence="10">3.6.1.66</ecNumber>
    </recommendedName>
    <alternativeName>
        <fullName evidence="10">Non-canonical purine NTP pyrophosphatase</fullName>
    </alternativeName>
    <alternativeName>
        <fullName evidence="10">Non-standard purine NTP pyrophosphatase</fullName>
    </alternativeName>
    <alternativeName>
        <fullName evidence="10">Nucleoside-triphosphate diphosphatase</fullName>
    </alternativeName>
    <alternativeName>
        <fullName evidence="10">Nucleoside-triphosphate pyrophosphatase</fullName>
        <shortName evidence="10">NTPase</shortName>
    </alternativeName>
</protein>
<evidence type="ECO:0000256" key="7">
    <source>
        <dbReference type="ARBA" id="ARBA00023080"/>
    </source>
</evidence>
<comment type="catalytic activity">
    <reaction evidence="9 10">
        <text>XTP + H2O = XMP + diphosphate + H(+)</text>
        <dbReference type="Rhea" id="RHEA:28610"/>
        <dbReference type="ChEBI" id="CHEBI:15377"/>
        <dbReference type="ChEBI" id="CHEBI:15378"/>
        <dbReference type="ChEBI" id="CHEBI:33019"/>
        <dbReference type="ChEBI" id="CHEBI:57464"/>
        <dbReference type="ChEBI" id="CHEBI:61314"/>
        <dbReference type="EC" id="3.6.1.66"/>
    </reaction>
</comment>
<dbReference type="HAMAP" id="MF_01405">
    <property type="entry name" value="Non_canon_purine_NTPase"/>
    <property type="match status" value="1"/>
</dbReference>
<feature type="binding site" evidence="10">
    <location>
        <position position="77"/>
    </location>
    <ligand>
        <name>Mg(2+)</name>
        <dbReference type="ChEBI" id="CHEBI:18420"/>
    </ligand>
</feature>
<dbReference type="AlphaFoldDB" id="A0A842HEY1"/>
<evidence type="ECO:0000256" key="5">
    <source>
        <dbReference type="ARBA" id="ARBA00022801"/>
    </source>
</evidence>
<comment type="function">
    <text evidence="10">Pyrophosphatase that catalyzes the hydrolysis of nucleoside triphosphates to their monophosphate derivatives, with a high preference for the non-canonical purine nucleotides XTP (xanthosine triphosphate), dITP (deoxyinosine triphosphate) and ITP. Seems to function as a house-cleaning enzyme that removes non-canonical purine nucleotides from the nucleotide pool, thus preventing their incorporation into DNA/RNA and avoiding chromosomal lesions.</text>
</comment>
<evidence type="ECO:0000256" key="1">
    <source>
        <dbReference type="ARBA" id="ARBA00008023"/>
    </source>
</evidence>
<evidence type="ECO:0000256" key="4">
    <source>
        <dbReference type="ARBA" id="ARBA00022741"/>
    </source>
</evidence>
<dbReference type="InterPro" id="IPR002637">
    <property type="entry name" value="RdgB/HAM1"/>
</dbReference>
<organism evidence="12 13">
    <name type="scientific">Ruficoccus amylovorans</name>
    <dbReference type="NCBI Taxonomy" id="1804625"/>
    <lineage>
        <taxon>Bacteria</taxon>
        <taxon>Pseudomonadati</taxon>
        <taxon>Verrucomicrobiota</taxon>
        <taxon>Opitutia</taxon>
        <taxon>Puniceicoccales</taxon>
        <taxon>Cerasicoccaceae</taxon>
        <taxon>Ruficoccus</taxon>
    </lineage>
</organism>
<dbReference type="EMBL" id="JACHVB010000025">
    <property type="protein sequence ID" value="MBC2594598.1"/>
    <property type="molecule type" value="Genomic_DNA"/>
</dbReference>
<keyword evidence="7 10" id="KW-0546">Nucleotide metabolism</keyword>
<dbReference type="InterPro" id="IPR029001">
    <property type="entry name" value="ITPase-like_fam"/>
</dbReference>
<feature type="binding site" evidence="10">
    <location>
        <position position="78"/>
    </location>
    <ligand>
        <name>substrate</name>
    </ligand>
</feature>
<keyword evidence="4 10" id="KW-0547">Nucleotide-binding</keyword>
<gene>
    <name evidence="12" type="primary">rdgB</name>
    <name evidence="12" type="ORF">H5P28_10035</name>
</gene>
<evidence type="ECO:0000256" key="10">
    <source>
        <dbReference type="HAMAP-Rule" id="MF_01405"/>
    </source>
</evidence>
<feature type="active site" description="Proton acceptor" evidence="10">
    <location>
        <position position="77"/>
    </location>
</feature>
<evidence type="ECO:0000256" key="9">
    <source>
        <dbReference type="ARBA" id="ARBA00052017"/>
    </source>
</evidence>
<dbReference type="SUPFAM" id="SSF52972">
    <property type="entry name" value="ITPase-like"/>
    <property type="match status" value="1"/>
</dbReference>
<keyword evidence="3 10" id="KW-0479">Metal-binding</keyword>
<dbReference type="NCBIfam" id="TIGR00042">
    <property type="entry name" value="RdgB/HAM1 family non-canonical purine NTP pyrophosphatase"/>
    <property type="match status" value="1"/>
</dbReference>
<keyword evidence="13" id="KW-1185">Reference proteome</keyword>
<proteinExistence type="inferred from homology"/>
<evidence type="ECO:0000256" key="6">
    <source>
        <dbReference type="ARBA" id="ARBA00022842"/>
    </source>
</evidence>
<dbReference type="CDD" id="cd00515">
    <property type="entry name" value="HAM1"/>
    <property type="match status" value="1"/>
</dbReference>
<evidence type="ECO:0000313" key="12">
    <source>
        <dbReference type="EMBL" id="MBC2594598.1"/>
    </source>
</evidence>
<dbReference type="GO" id="GO:0036222">
    <property type="term" value="F:XTP diphosphatase activity"/>
    <property type="evidence" value="ECO:0007669"/>
    <property type="project" value="UniProtKB-UniRule"/>
</dbReference>
<dbReference type="InterPro" id="IPR020922">
    <property type="entry name" value="dITP/XTP_pyrophosphatase"/>
</dbReference>
<keyword evidence="5 10" id="KW-0378">Hydrolase</keyword>
<feature type="binding site" evidence="10">
    <location>
        <begin position="11"/>
        <end position="16"/>
    </location>
    <ligand>
        <name>substrate</name>
    </ligand>
</feature>
<comment type="catalytic activity">
    <reaction evidence="10">
        <text>ITP + H2O = IMP + diphosphate + H(+)</text>
        <dbReference type="Rhea" id="RHEA:29399"/>
        <dbReference type="ChEBI" id="CHEBI:15377"/>
        <dbReference type="ChEBI" id="CHEBI:15378"/>
        <dbReference type="ChEBI" id="CHEBI:33019"/>
        <dbReference type="ChEBI" id="CHEBI:58053"/>
        <dbReference type="ChEBI" id="CHEBI:61402"/>
        <dbReference type="EC" id="3.6.1.66"/>
    </reaction>
</comment>
<dbReference type="FunFam" id="3.90.950.10:FF:000001">
    <property type="entry name" value="dITP/XTP pyrophosphatase"/>
    <property type="match status" value="1"/>
</dbReference>
<evidence type="ECO:0000313" key="13">
    <source>
        <dbReference type="Proteomes" id="UP000546464"/>
    </source>
</evidence>
<dbReference type="Gene3D" id="3.90.950.10">
    <property type="match status" value="1"/>
</dbReference>
<feature type="binding site" evidence="10">
    <location>
        <begin position="188"/>
        <end position="189"/>
    </location>
    <ligand>
        <name>substrate</name>
    </ligand>
</feature>
<comment type="subunit">
    <text evidence="2 10">Homodimer.</text>
</comment>
<dbReference type="PANTHER" id="PTHR11067:SF9">
    <property type="entry name" value="INOSINE TRIPHOSPHATE PYROPHOSPHATASE"/>
    <property type="match status" value="1"/>
</dbReference>
<comment type="catalytic activity">
    <reaction evidence="8 10">
        <text>dITP + H2O = dIMP + diphosphate + H(+)</text>
        <dbReference type="Rhea" id="RHEA:28342"/>
        <dbReference type="ChEBI" id="CHEBI:15377"/>
        <dbReference type="ChEBI" id="CHEBI:15378"/>
        <dbReference type="ChEBI" id="CHEBI:33019"/>
        <dbReference type="ChEBI" id="CHEBI:61194"/>
        <dbReference type="ChEBI" id="CHEBI:61382"/>
        <dbReference type="EC" id="3.6.1.66"/>
    </reaction>
</comment>
<dbReference type="PANTHER" id="PTHR11067">
    <property type="entry name" value="INOSINE TRIPHOSPHATE PYROPHOSPHATASE/HAM1 PROTEIN"/>
    <property type="match status" value="1"/>
</dbReference>
<dbReference type="GO" id="GO:0009117">
    <property type="term" value="P:nucleotide metabolic process"/>
    <property type="evidence" value="ECO:0007669"/>
    <property type="project" value="UniProtKB-KW"/>
</dbReference>
<comment type="cofactor">
    <cofactor evidence="10">
        <name>Mg(2+)</name>
        <dbReference type="ChEBI" id="CHEBI:18420"/>
    </cofactor>
    <text evidence="10">Binds 1 Mg(2+) ion per subunit.</text>
</comment>
<feature type="binding site" evidence="10">
    <location>
        <position position="183"/>
    </location>
    <ligand>
        <name>substrate</name>
    </ligand>
</feature>
<dbReference type="GO" id="GO:0046872">
    <property type="term" value="F:metal ion binding"/>
    <property type="evidence" value="ECO:0007669"/>
    <property type="project" value="UniProtKB-KW"/>
</dbReference>
<dbReference type="GO" id="GO:0005829">
    <property type="term" value="C:cytosol"/>
    <property type="evidence" value="ECO:0007669"/>
    <property type="project" value="TreeGrafter"/>
</dbReference>